<sequence>MPGFQDSLQQQGRLNTLDVMQEYFAKLNPIAERIYHDINDTKVNYGKLWDSLNYHEQTDIINDTLIKPEISLHYFDSFTTPQSNSSKSHASTDSLAAIVLNDFSAHKDNGGGRDCKDIVPLNKQFDAKYNKNEGYGFDGRDLRTFAIQTVAMKVIQDDNIGSFRDEYSRPFSYRTKSQINLHLFSGDLSDSWHTGNHQQLSLFPGSKDTKQEPLDAESKKTLLNYQRLQCELKKSLNQNLQKSRLNDVHQKSGGGGVVKPSSITSPCMDILKNRKSSNNIESPNSSSVDSEKQASSTNKLKPNKSNSSSIIQVFLNSNNSSAPPSASIVNYAVYTDSFLDGEEKTNLMQNCGRGQFLLSTSSSSTATSEDDEYDGRTDDKALDSEEVYLLDRDIRKGFDFLNNW</sequence>
<evidence type="ECO:0000259" key="2">
    <source>
        <dbReference type="Pfam" id="PF15797"/>
    </source>
</evidence>
<dbReference type="STRING" id="7370.A0A1I8NJD1"/>
<dbReference type="KEGG" id="mde:105261463"/>
<dbReference type="Pfam" id="PF15797">
    <property type="entry name" value="DUF4706"/>
    <property type="match status" value="2"/>
</dbReference>
<dbReference type="AlphaFoldDB" id="A0A1I8NJD1"/>
<reference evidence="3" key="1">
    <citation type="submission" date="2020-05" db="UniProtKB">
        <authorList>
            <consortium name="EnsemblMetazoa"/>
        </authorList>
    </citation>
    <scope>IDENTIFICATION</scope>
    <source>
        <strain evidence="3">Aabys</strain>
    </source>
</reference>
<dbReference type="VEuPathDB" id="VectorBase:MDOMA2_003616"/>
<name>A0A1I8NJD1_MUSDO</name>
<feature type="domain" description="DUF4706" evidence="2">
    <location>
        <begin position="142"/>
        <end position="181"/>
    </location>
</feature>
<accession>A0A1I8NJD1</accession>
<organism evidence="3">
    <name type="scientific">Musca domestica</name>
    <name type="common">House fly</name>
    <dbReference type="NCBI Taxonomy" id="7370"/>
    <lineage>
        <taxon>Eukaryota</taxon>
        <taxon>Metazoa</taxon>
        <taxon>Ecdysozoa</taxon>
        <taxon>Arthropoda</taxon>
        <taxon>Hexapoda</taxon>
        <taxon>Insecta</taxon>
        <taxon>Pterygota</taxon>
        <taxon>Neoptera</taxon>
        <taxon>Endopterygota</taxon>
        <taxon>Diptera</taxon>
        <taxon>Brachycera</taxon>
        <taxon>Muscomorpha</taxon>
        <taxon>Muscoidea</taxon>
        <taxon>Muscidae</taxon>
        <taxon>Musca</taxon>
    </lineage>
</organism>
<proteinExistence type="predicted"/>
<dbReference type="PANTHER" id="PTHR34394">
    <property type="entry name" value="SIMILAR TO RIKEN CDNA 2310022B05"/>
    <property type="match status" value="1"/>
</dbReference>
<dbReference type="VEuPathDB" id="VectorBase:MDOA016101"/>
<dbReference type="RefSeq" id="XP_011290172.2">
    <property type="nucleotide sequence ID" value="XM_011291870.3"/>
</dbReference>
<feature type="region of interest" description="Disordered" evidence="1">
    <location>
        <begin position="360"/>
        <end position="379"/>
    </location>
</feature>
<evidence type="ECO:0000313" key="3">
    <source>
        <dbReference type="EnsemblMetazoa" id="MDOA016101-PA"/>
    </source>
</evidence>
<feature type="domain" description="DUF4706" evidence="2">
    <location>
        <begin position="22"/>
        <end position="83"/>
    </location>
</feature>
<dbReference type="EnsemblMetazoa" id="MDOA016101-RA">
    <property type="protein sequence ID" value="MDOA016101-PA"/>
    <property type="gene ID" value="MDOA016101"/>
</dbReference>
<gene>
    <name evidence="3" type="primary">105261463</name>
</gene>
<feature type="region of interest" description="Disordered" evidence="1">
    <location>
        <begin position="242"/>
        <end position="305"/>
    </location>
</feature>
<dbReference type="InterPro" id="IPR031600">
    <property type="entry name" value="DUF4706"/>
</dbReference>
<protein>
    <recommendedName>
        <fullName evidence="2">DUF4706 domain-containing protein</fullName>
    </recommendedName>
</protein>
<dbReference type="PANTHER" id="PTHR34394:SF1">
    <property type="entry name" value="SIMILAR TO RIKEN CDNA 2310022B05"/>
    <property type="match status" value="1"/>
</dbReference>
<feature type="compositionally biased region" description="Low complexity" evidence="1">
    <location>
        <begin position="276"/>
        <end position="287"/>
    </location>
</feature>
<dbReference type="OrthoDB" id="5984457at2759"/>
<evidence type="ECO:0000256" key="1">
    <source>
        <dbReference type="SAM" id="MobiDB-lite"/>
    </source>
</evidence>
<feature type="compositionally biased region" description="Low complexity" evidence="1">
    <location>
        <begin position="295"/>
        <end position="305"/>
    </location>
</feature>